<reference evidence="3 4" key="1">
    <citation type="submission" date="2024-01" db="EMBL/GenBank/DDBJ databases">
        <title>Multi-omics insights into the function and evolution of sodium benzoate biodegradation pathways in Benzoatithermus flavus gen. nov., sp. nov. from hot spring.</title>
        <authorList>
            <person name="Hu C.-J."/>
            <person name="Li W.-J."/>
        </authorList>
    </citation>
    <scope>NUCLEOTIDE SEQUENCE [LARGE SCALE GENOMIC DNA]</scope>
    <source>
        <strain evidence="3 4">SYSU G07066</strain>
    </source>
</reference>
<name>A0ABU8XKX7_9PROT</name>
<evidence type="ECO:0000256" key="1">
    <source>
        <dbReference type="SAM" id="MobiDB-lite"/>
    </source>
</evidence>
<keyword evidence="4" id="KW-1185">Reference proteome</keyword>
<dbReference type="SUPFAM" id="SSF53448">
    <property type="entry name" value="Nucleotide-diphospho-sugar transferases"/>
    <property type="match status" value="1"/>
</dbReference>
<dbReference type="PANTHER" id="PTHR43685:SF11">
    <property type="entry name" value="GLYCOSYLTRANSFERASE TAGX-RELATED"/>
    <property type="match status" value="1"/>
</dbReference>
<sequence length="319" mass="33871">MPSPIQVSVIVPTRNQLGRLAETLAGIVAQQVRFEAIVVDRGSTDGTWAWLGEMARTRPWLRPVRRDGASLPEACNRALREARAPLVAFLDPEDAAWRPGKLKTQRAAHAADPDLVLSFTDQALVDTRGDEHGGWLERHPFLACRIEGGRGVRRLDAGAVAALLAEDAIGISTVMARREALLRAGGFDPALGGASAWDLWLKLARQGALACTTQRLVERMPHARTLVSPHAMAEIIRRHGAAIGGGHAFALRAAYGRLALLEAAAARAAGRPGTAFLARLRALRLTLSLGSPAPPPTSAPASSGSGRASVWRDVAPGPL</sequence>
<dbReference type="InterPro" id="IPR001173">
    <property type="entry name" value="Glyco_trans_2-like"/>
</dbReference>
<proteinExistence type="predicted"/>
<evidence type="ECO:0000259" key="2">
    <source>
        <dbReference type="Pfam" id="PF00535"/>
    </source>
</evidence>
<comment type="caution">
    <text evidence="3">The sequence shown here is derived from an EMBL/GenBank/DDBJ whole genome shotgun (WGS) entry which is preliminary data.</text>
</comment>
<evidence type="ECO:0000313" key="4">
    <source>
        <dbReference type="Proteomes" id="UP001375743"/>
    </source>
</evidence>
<dbReference type="InterPro" id="IPR050834">
    <property type="entry name" value="Glycosyltransf_2"/>
</dbReference>
<dbReference type="GO" id="GO:0016757">
    <property type="term" value="F:glycosyltransferase activity"/>
    <property type="evidence" value="ECO:0007669"/>
    <property type="project" value="UniProtKB-KW"/>
</dbReference>
<dbReference type="Gene3D" id="3.90.550.10">
    <property type="entry name" value="Spore Coat Polysaccharide Biosynthesis Protein SpsA, Chain A"/>
    <property type="match status" value="1"/>
</dbReference>
<evidence type="ECO:0000313" key="3">
    <source>
        <dbReference type="EMBL" id="MEK0081714.1"/>
    </source>
</evidence>
<dbReference type="EC" id="2.4.-.-" evidence="3"/>
<feature type="region of interest" description="Disordered" evidence="1">
    <location>
        <begin position="291"/>
        <end position="319"/>
    </location>
</feature>
<dbReference type="Proteomes" id="UP001375743">
    <property type="component" value="Unassembled WGS sequence"/>
</dbReference>
<dbReference type="InterPro" id="IPR029044">
    <property type="entry name" value="Nucleotide-diphossugar_trans"/>
</dbReference>
<feature type="domain" description="Glycosyltransferase 2-like" evidence="2">
    <location>
        <begin position="8"/>
        <end position="134"/>
    </location>
</feature>
<protein>
    <submittedName>
        <fullName evidence="3">Glycosyltransferase family A protein</fullName>
        <ecNumber evidence="3">2.4.-.-</ecNumber>
    </submittedName>
</protein>
<keyword evidence="3" id="KW-0808">Transferase</keyword>
<dbReference type="Pfam" id="PF00535">
    <property type="entry name" value="Glycos_transf_2"/>
    <property type="match status" value="1"/>
</dbReference>
<dbReference type="EMBL" id="JBBLZC010000001">
    <property type="protein sequence ID" value="MEK0081714.1"/>
    <property type="molecule type" value="Genomic_DNA"/>
</dbReference>
<keyword evidence="3" id="KW-0328">Glycosyltransferase</keyword>
<gene>
    <name evidence="3" type="ORF">U1T56_01005</name>
</gene>
<accession>A0ABU8XKX7</accession>
<organism evidence="3 4">
    <name type="scientific">Benzoatithermus flavus</name>
    <dbReference type="NCBI Taxonomy" id="3108223"/>
    <lineage>
        <taxon>Bacteria</taxon>
        <taxon>Pseudomonadati</taxon>
        <taxon>Pseudomonadota</taxon>
        <taxon>Alphaproteobacteria</taxon>
        <taxon>Geminicoccales</taxon>
        <taxon>Geminicoccaceae</taxon>
        <taxon>Benzoatithermus</taxon>
    </lineage>
</organism>
<dbReference type="CDD" id="cd00761">
    <property type="entry name" value="Glyco_tranf_GTA_type"/>
    <property type="match status" value="1"/>
</dbReference>
<dbReference type="RefSeq" id="WP_418157563.1">
    <property type="nucleotide sequence ID" value="NZ_JBBLZC010000001.1"/>
</dbReference>
<dbReference type="PANTHER" id="PTHR43685">
    <property type="entry name" value="GLYCOSYLTRANSFERASE"/>
    <property type="match status" value="1"/>
</dbReference>